<comment type="caution">
    <text evidence="2">The sequence shown here is derived from an EMBL/GenBank/DDBJ whole genome shotgun (WGS) entry which is preliminary data.</text>
</comment>
<evidence type="ECO:0000256" key="1">
    <source>
        <dbReference type="SAM" id="MobiDB-lite"/>
    </source>
</evidence>
<dbReference type="EMBL" id="JARQAG010000040">
    <property type="protein sequence ID" value="MDT2732818.1"/>
    <property type="molecule type" value="Genomic_DNA"/>
</dbReference>
<name>A0AAE4HZL6_9STRE</name>
<dbReference type="RefSeq" id="WP_311982427.1">
    <property type="nucleotide sequence ID" value="NZ_JARQAG010000040.1"/>
</dbReference>
<accession>A0AAE4HZL6</accession>
<dbReference type="AlphaFoldDB" id="A0AAE4HZL6"/>
<feature type="compositionally biased region" description="Basic and acidic residues" evidence="1">
    <location>
        <begin position="1"/>
        <end position="13"/>
    </location>
</feature>
<dbReference type="Proteomes" id="UP001180515">
    <property type="component" value="Unassembled WGS sequence"/>
</dbReference>
<protein>
    <submittedName>
        <fullName evidence="2">Uncharacterized protein</fullName>
    </submittedName>
</protein>
<feature type="region of interest" description="Disordered" evidence="1">
    <location>
        <begin position="1"/>
        <end position="53"/>
    </location>
</feature>
<sequence>MNKKQKEIQEKVQKIQQKKKKVSFQERNTTKSKNLKQATKPYHYSQHYSIGFN</sequence>
<gene>
    <name evidence="2" type="ORF">P7G31_11475</name>
</gene>
<evidence type="ECO:0000313" key="3">
    <source>
        <dbReference type="Proteomes" id="UP001180515"/>
    </source>
</evidence>
<evidence type="ECO:0000313" key="2">
    <source>
        <dbReference type="EMBL" id="MDT2732818.1"/>
    </source>
</evidence>
<feature type="compositionally biased region" description="Polar residues" evidence="1">
    <location>
        <begin position="25"/>
        <end position="37"/>
    </location>
</feature>
<proteinExistence type="predicted"/>
<reference evidence="2" key="1">
    <citation type="submission" date="2023-03" db="EMBL/GenBank/DDBJ databases">
        <authorList>
            <person name="Shen W."/>
            <person name="Cai J."/>
        </authorList>
    </citation>
    <scope>NUCLEOTIDE SEQUENCE</scope>
    <source>
        <strain evidence="2">P82-2</strain>
    </source>
</reference>
<organism evidence="2 3">
    <name type="scientific">Streptococcus parauberis</name>
    <dbReference type="NCBI Taxonomy" id="1348"/>
    <lineage>
        <taxon>Bacteria</taxon>
        <taxon>Bacillati</taxon>
        <taxon>Bacillota</taxon>
        <taxon>Bacilli</taxon>
        <taxon>Lactobacillales</taxon>
        <taxon>Streptococcaceae</taxon>
        <taxon>Streptococcus</taxon>
    </lineage>
</organism>